<dbReference type="SUPFAM" id="SSF48452">
    <property type="entry name" value="TPR-like"/>
    <property type="match status" value="1"/>
</dbReference>
<dbReference type="Proteomes" id="UP000223527">
    <property type="component" value="Unassembled WGS sequence"/>
</dbReference>
<dbReference type="InterPro" id="IPR029058">
    <property type="entry name" value="AB_hydrolase_fold"/>
</dbReference>
<comment type="caution">
    <text evidence="1">The sequence shown here is derived from an EMBL/GenBank/DDBJ whole genome shotgun (WGS) entry which is preliminary data.</text>
</comment>
<evidence type="ECO:0000313" key="1">
    <source>
        <dbReference type="EMBL" id="PHK95768.1"/>
    </source>
</evidence>
<protein>
    <submittedName>
        <fullName evidence="1">Uncharacterized protein</fullName>
    </submittedName>
</protein>
<dbReference type="AlphaFoldDB" id="A0A2C7A6P7"/>
<organism evidence="1 2">
    <name type="scientific">Teichococcus rhizosphaerae</name>
    <dbReference type="NCBI Taxonomy" id="1335062"/>
    <lineage>
        <taxon>Bacteria</taxon>
        <taxon>Pseudomonadati</taxon>
        <taxon>Pseudomonadota</taxon>
        <taxon>Alphaproteobacteria</taxon>
        <taxon>Acetobacterales</taxon>
        <taxon>Roseomonadaceae</taxon>
        <taxon>Roseomonas</taxon>
    </lineage>
</organism>
<keyword evidence="2" id="KW-1185">Reference proteome</keyword>
<accession>A0A2C7A6P7</accession>
<name>A0A2C7A6P7_9PROT</name>
<evidence type="ECO:0000313" key="2">
    <source>
        <dbReference type="Proteomes" id="UP000223527"/>
    </source>
</evidence>
<gene>
    <name evidence="1" type="ORF">CR162_06460</name>
</gene>
<sequence length="365" mass="40064">MFDNGVNTATFAAAAVPPPEGWGRTLAVTFDPLDSLDVERPGFGEPMLTEGGVDVLAVQKRRENWYQDLSRETFVAEFGARIRAYDRVLFYGFSAGGYAALYFARPFAAQVLAISPRLSIHPAYAAHARVQARWGVAFRHAPLAEGADRTRGVALLHDPRLSADRLSADDLRHQRQEILPAYAAAELLPIPYCGHYAVQMLKEMRLLKPLVFGYLAAGRLPALPWRARRADSWSRQMLLGLALLRHRRPALAARFGERAMALRPRRSESYHLAAQIRRAQGDTAGALEALRAAVAALPRSVPARLRLVQALQQENAGAEAAMLLREGLALLPGQPRFSQQLEALLRQRPAAPFSPAAPPPAPAGR</sequence>
<dbReference type="Gene3D" id="1.25.40.10">
    <property type="entry name" value="Tetratricopeptide repeat domain"/>
    <property type="match status" value="1"/>
</dbReference>
<dbReference type="EMBL" id="PDNU01000007">
    <property type="protein sequence ID" value="PHK95768.1"/>
    <property type="molecule type" value="Genomic_DNA"/>
</dbReference>
<dbReference type="InterPro" id="IPR011990">
    <property type="entry name" value="TPR-like_helical_dom_sf"/>
</dbReference>
<dbReference type="SUPFAM" id="SSF53474">
    <property type="entry name" value="alpha/beta-Hydrolases"/>
    <property type="match status" value="1"/>
</dbReference>
<proteinExistence type="predicted"/>
<reference evidence="1 2" key="1">
    <citation type="submission" date="2017-10" db="EMBL/GenBank/DDBJ databases">
        <authorList>
            <person name="Banno H."/>
            <person name="Chua N.-H."/>
        </authorList>
    </citation>
    <scope>NUCLEOTIDE SEQUENCE [LARGE SCALE GENOMIC DNA]</scope>
    <source>
        <strain evidence="1 2">YW11</strain>
    </source>
</reference>
<dbReference type="Pfam" id="PF14559">
    <property type="entry name" value="TPR_19"/>
    <property type="match status" value="1"/>
</dbReference>